<protein>
    <recommendedName>
        <fullName evidence="2">Serine hydrolase domain-containing protein</fullName>
    </recommendedName>
</protein>
<comment type="caution">
    <text evidence="3">The sequence shown here is derived from an EMBL/GenBank/DDBJ whole genome shotgun (WGS) entry which is preliminary data.</text>
</comment>
<dbReference type="Proteomes" id="UP001300502">
    <property type="component" value="Unassembled WGS sequence"/>
</dbReference>
<dbReference type="InterPro" id="IPR005645">
    <property type="entry name" value="FSH-like_dom"/>
</dbReference>
<dbReference type="EMBL" id="JANCYU010000038">
    <property type="protein sequence ID" value="KAK4526273.1"/>
    <property type="molecule type" value="Genomic_DNA"/>
</dbReference>
<name>A0AAV9IG75_9RHOD</name>
<evidence type="ECO:0000259" key="2">
    <source>
        <dbReference type="Pfam" id="PF03959"/>
    </source>
</evidence>
<dbReference type="Pfam" id="PF03959">
    <property type="entry name" value="FSH1"/>
    <property type="match status" value="1"/>
</dbReference>
<gene>
    <name evidence="3" type="ORF">GAYE_SCF22MG4187</name>
</gene>
<dbReference type="GO" id="GO:0005634">
    <property type="term" value="C:nucleus"/>
    <property type="evidence" value="ECO:0007669"/>
    <property type="project" value="TreeGrafter"/>
</dbReference>
<evidence type="ECO:0000256" key="1">
    <source>
        <dbReference type="ARBA" id="ARBA00022801"/>
    </source>
</evidence>
<dbReference type="PANTHER" id="PTHR48070">
    <property type="entry name" value="ESTERASE OVCA2"/>
    <property type="match status" value="1"/>
</dbReference>
<keyword evidence="1" id="KW-0378">Hydrolase</keyword>
<dbReference type="PANTHER" id="PTHR48070:SF6">
    <property type="entry name" value="ESTERASE OVCA2"/>
    <property type="match status" value="1"/>
</dbReference>
<dbReference type="AlphaFoldDB" id="A0AAV9IG75"/>
<evidence type="ECO:0000313" key="4">
    <source>
        <dbReference type="Proteomes" id="UP001300502"/>
    </source>
</evidence>
<dbReference type="GO" id="GO:0005737">
    <property type="term" value="C:cytoplasm"/>
    <property type="evidence" value="ECO:0007669"/>
    <property type="project" value="TreeGrafter"/>
</dbReference>
<proteinExistence type="predicted"/>
<keyword evidence="4" id="KW-1185">Reference proteome</keyword>
<dbReference type="InterPro" id="IPR029058">
    <property type="entry name" value="AB_hydrolase_fold"/>
</dbReference>
<dbReference type="Gene3D" id="3.40.50.1820">
    <property type="entry name" value="alpha/beta hydrolase"/>
    <property type="match status" value="1"/>
</dbReference>
<feature type="domain" description="Serine hydrolase" evidence="2">
    <location>
        <begin position="1"/>
        <end position="205"/>
    </location>
</feature>
<dbReference type="InterPro" id="IPR050593">
    <property type="entry name" value="LovG"/>
</dbReference>
<dbReference type="GO" id="GO:0016787">
    <property type="term" value="F:hydrolase activity"/>
    <property type="evidence" value="ECO:0007669"/>
    <property type="project" value="UniProtKB-KW"/>
</dbReference>
<dbReference type="SUPFAM" id="SSF53474">
    <property type="entry name" value="alpha/beta-Hydrolases"/>
    <property type="match status" value="1"/>
</dbReference>
<sequence>MRILCLHGFRQNANSFRKRTGAVRKALESKCNCTLEYIDAPHTVEPAGEILIEETGERKWIGPQLGWWKASSDGKHYEGWEETVEYLRSVFRLQGPFEGVLGFSQGAALSSLICAMKEHPELGYGEFSCIRFALVFSGFVSRAEEHLPLIKTKIHTPALICYGKADDLVDASRSQDLAKLFVNATILEHEGGHLVPSGASEREQITRFVLQHGDWNSVSNDTKQDGSRSNL</sequence>
<evidence type="ECO:0000313" key="3">
    <source>
        <dbReference type="EMBL" id="KAK4526273.1"/>
    </source>
</evidence>
<organism evidence="3 4">
    <name type="scientific">Galdieria yellowstonensis</name>
    <dbReference type="NCBI Taxonomy" id="3028027"/>
    <lineage>
        <taxon>Eukaryota</taxon>
        <taxon>Rhodophyta</taxon>
        <taxon>Bangiophyceae</taxon>
        <taxon>Galdieriales</taxon>
        <taxon>Galdieriaceae</taxon>
        <taxon>Galdieria</taxon>
    </lineage>
</organism>
<reference evidence="3 4" key="1">
    <citation type="submission" date="2022-07" db="EMBL/GenBank/DDBJ databases">
        <title>Genome-wide signatures of adaptation to extreme environments.</title>
        <authorList>
            <person name="Cho C.H."/>
            <person name="Yoon H.S."/>
        </authorList>
    </citation>
    <scope>NUCLEOTIDE SEQUENCE [LARGE SCALE GENOMIC DNA]</scope>
    <source>
        <strain evidence="3 4">108.79 E11</strain>
    </source>
</reference>
<accession>A0AAV9IG75</accession>